<dbReference type="Pfam" id="PF00450">
    <property type="entry name" value="Peptidase_S10"/>
    <property type="match status" value="1"/>
</dbReference>
<evidence type="ECO:0000256" key="4">
    <source>
        <dbReference type="ARBA" id="ARBA00022729"/>
    </source>
</evidence>
<keyword evidence="2" id="KW-0121">Carboxypeptidase</keyword>
<feature type="compositionally biased region" description="Low complexity" evidence="7">
    <location>
        <begin position="169"/>
        <end position="181"/>
    </location>
</feature>
<dbReference type="InterPro" id="IPR029058">
    <property type="entry name" value="AB_hydrolase_fold"/>
</dbReference>
<dbReference type="Proteomes" id="UP000826195">
    <property type="component" value="Unassembled WGS sequence"/>
</dbReference>
<keyword evidence="9" id="KW-1185">Reference proteome</keyword>
<sequence length="626" mass="71065">MYSLVFWTDSGKASVIKSEKIKTSSKAGFLVKLRNKNFPVKILLQNDNEEYLKKQTVDEAGNLIKKAAKPEDDVKNLERKVKGEGGGRKPKSKASNPIDAEIVEKQSIFDLDNQDDLIALQKSFNQLTETQKEFLSNERRAHRSSPIIFETNSQTDSDEELTRSFSGLSTSTGSKSFPSSGELKREISNFENELPSRLRPKRKKRDRSETVCDPRSHTNERSNGCIPTKEVKSDEEKGVGSTKQNWSEVTVREGAHYFWWLYHTSSSKAISENKPLLISLPTGILNGASGVNNFDQIGPLDVDLNPRDNTWLKDFNILFIDNILGCGFSYVDNETNYASSSDQMGEDTFAVIKDFFNKVPEFRTTPTYMMSENSGTVITAKTALIWSQAQKNKQIESNLKAVVLGAPWISLVDVVNFWAKPSNKDKFSEEEFKGIEERARIATEAEEKGEYWELLNSLLSQLFAIKNYYKLNNFFNLSPSITTIYSDVEKDDKLKSLMNNHVKNVLRLGHEWKNNVDFTVSMGYDETVAKPIKQTFDQILKTDVRLVVIAGENDLFIPAPTVTSWVNSFNWENKEAFQAAKQVDIDNKISMKKYGNLEYYIIEAGDLLIVDNPQDLKKVIIRVTQE</sequence>
<evidence type="ECO:0000256" key="1">
    <source>
        <dbReference type="ARBA" id="ARBA00009431"/>
    </source>
</evidence>
<dbReference type="SUPFAM" id="SSF53474">
    <property type="entry name" value="alpha/beta-Hydrolases"/>
    <property type="match status" value="1"/>
</dbReference>
<dbReference type="EMBL" id="JAHXZJ010002982">
    <property type="protein sequence ID" value="KAH0534695.1"/>
    <property type="molecule type" value="Genomic_DNA"/>
</dbReference>
<dbReference type="GO" id="GO:0006508">
    <property type="term" value="P:proteolysis"/>
    <property type="evidence" value="ECO:0007669"/>
    <property type="project" value="UniProtKB-KW"/>
</dbReference>
<keyword evidence="3" id="KW-0645">Protease</keyword>
<protein>
    <submittedName>
        <fullName evidence="8">Uncharacterized protein</fullName>
    </submittedName>
</protein>
<comment type="similarity">
    <text evidence="1">Belongs to the peptidase S10 family.</text>
</comment>
<name>A0AAV7HST1_COTGL</name>
<reference evidence="8 9" key="1">
    <citation type="journal article" date="2021" name="J. Hered.">
        <title>A chromosome-level genome assembly of the parasitoid wasp, Cotesia glomerata (Hymenoptera: Braconidae).</title>
        <authorList>
            <person name="Pinto B.J."/>
            <person name="Weis J.J."/>
            <person name="Gamble T."/>
            <person name="Ode P.J."/>
            <person name="Paul R."/>
            <person name="Zaspel J.M."/>
        </authorList>
    </citation>
    <scope>NUCLEOTIDE SEQUENCE [LARGE SCALE GENOMIC DNA]</scope>
    <source>
        <strain evidence="8">CgM1</strain>
    </source>
</reference>
<accession>A0AAV7HST1</accession>
<dbReference type="PANTHER" id="PTHR11802">
    <property type="entry name" value="SERINE PROTEASE FAMILY S10 SERINE CARBOXYPEPTIDASE"/>
    <property type="match status" value="1"/>
</dbReference>
<dbReference type="PANTHER" id="PTHR11802:SF3">
    <property type="entry name" value="RETINOID-INDUCIBLE SERINE CARBOXYPEPTIDASE"/>
    <property type="match status" value="1"/>
</dbReference>
<dbReference type="InterPro" id="IPR001563">
    <property type="entry name" value="Peptidase_S10"/>
</dbReference>
<gene>
    <name evidence="8" type="ORF">KQX54_007015</name>
</gene>
<comment type="caution">
    <text evidence="8">The sequence shown here is derived from an EMBL/GenBank/DDBJ whole genome shotgun (WGS) entry which is preliminary data.</text>
</comment>
<evidence type="ECO:0000313" key="8">
    <source>
        <dbReference type="EMBL" id="KAH0534695.1"/>
    </source>
</evidence>
<dbReference type="Gene3D" id="3.40.50.12670">
    <property type="match status" value="1"/>
</dbReference>
<evidence type="ECO:0000256" key="6">
    <source>
        <dbReference type="ARBA" id="ARBA00023180"/>
    </source>
</evidence>
<dbReference type="AlphaFoldDB" id="A0AAV7HST1"/>
<feature type="compositionally biased region" description="Basic and acidic residues" evidence="7">
    <location>
        <begin position="229"/>
        <end position="238"/>
    </location>
</feature>
<evidence type="ECO:0000256" key="7">
    <source>
        <dbReference type="SAM" id="MobiDB-lite"/>
    </source>
</evidence>
<proteinExistence type="inferred from homology"/>
<organism evidence="8 9">
    <name type="scientific">Cotesia glomerata</name>
    <name type="common">Lepidopteran parasitic wasp</name>
    <name type="synonym">Apanteles glomeratus</name>
    <dbReference type="NCBI Taxonomy" id="32391"/>
    <lineage>
        <taxon>Eukaryota</taxon>
        <taxon>Metazoa</taxon>
        <taxon>Ecdysozoa</taxon>
        <taxon>Arthropoda</taxon>
        <taxon>Hexapoda</taxon>
        <taxon>Insecta</taxon>
        <taxon>Pterygota</taxon>
        <taxon>Neoptera</taxon>
        <taxon>Endopterygota</taxon>
        <taxon>Hymenoptera</taxon>
        <taxon>Apocrita</taxon>
        <taxon>Ichneumonoidea</taxon>
        <taxon>Braconidae</taxon>
        <taxon>Microgastrinae</taxon>
        <taxon>Cotesia</taxon>
    </lineage>
</organism>
<feature type="compositionally biased region" description="Basic and acidic residues" evidence="7">
    <location>
        <begin position="77"/>
        <end position="87"/>
    </location>
</feature>
<evidence type="ECO:0000256" key="3">
    <source>
        <dbReference type="ARBA" id="ARBA00022670"/>
    </source>
</evidence>
<feature type="region of interest" description="Disordered" evidence="7">
    <location>
        <begin position="77"/>
        <end position="99"/>
    </location>
</feature>
<keyword evidence="6" id="KW-0325">Glycoprotein</keyword>
<feature type="compositionally biased region" description="Basic and acidic residues" evidence="7">
    <location>
        <begin position="206"/>
        <end position="220"/>
    </location>
</feature>
<keyword evidence="4" id="KW-0732">Signal</keyword>
<evidence type="ECO:0000313" key="9">
    <source>
        <dbReference type="Proteomes" id="UP000826195"/>
    </source>
</evidence>
<evidence type="ECO:0000256" key="2">
    <source>
        <dbReference type="ARBA" id="ARBA00022645"/>
    </source>
</evidence>
<keyword evidence="5" id="KW-0378">Hydrolase</keyword>
<feature type="region of interest" description="Disordered" evidence="7">
    <location>
        <begin position="145"/>
        <end position="241"/>
    </location>
</feature>
<evidence type="ECO:0000256" key="5">
    <source>
        <dbReference type="ARBA" id="ARBA00022801"/>
    </source>
</evidence>
<dbReference type="Gene3D" id="3.40.50.1820">
    <property type="entry name" value="alpha/beta hydrolase"/>
    <property type="match status" value="1"/>
</dbReference>
<dbReference type="GO" id="GO:0004185">
    <property type="term" value="F:serine-type carboxypeptidase activity"/>
    <property type="evidence" value="ECO:0007669"/>
    <property type="project" value="InterPro"/>
</dbReference>